<dbReference type="RefSeq" id="WP_278279819.1">
    <property type="nucleotide sequence ID" value="NZ_LOEE01000014.1"/>
</dbReference>
<dbReference type="STRING" id="520762.AN619_04550"/>
<feature type="region of interest" description="Disordered" evidence="1">
    <location>
        <begin position="22"/>
        <end position="43"/>
    </location>
</feature>
<proteinExistence type="predicted"/>
<dbReference type="Proteomes" id="UP000070456">
    <property type="component" value="Unassembled WGS sequence"/>
</dbReference>
<name>A0A140LA95_9FIRM</name>
<keyword evidence="3" id="KW-1185">Reference proteome</keyword>
<dbReference type="AlphaFoldDB" id="A0A140LA95"/>
<comment type="caution">
    <text evidence="2">The sequence shown here is derived from an EMBL/GenBank/DDBJ whole genome shotgun (WGS) entry which is preliminary data.</text>
</comment>
<evidence type="ECO:0000313" key="2">
    <source>
        <dbReference type="EMBL" id="KXG77470.1"/>
    </source>
</evidence>
<evidence type="ECO:0000313" key="3">
    <source>
        <dbReference type="Proteomes" id="UP000070456"/>
    </source>
</evidence>
<organism evidence="2 3">
    <name type="scientific">Thermotalea metallivorans</name>
    <dbReference type="NCBI Taxonomy" id="520762"/>
    <lineage>
        <taxon>Bacteria</taxon>
        <taxon>Bacillati</taxon>
        <taxon>Bacillota</taxon>
        <taxon>Clostridia</taxon>
        <taxon>Peptostreptococcales</taxon>
        <taxon>Thermotaleaceae</taxon>
        <taxon>Thermotalea</taxon>
    </lineage>
</organism>
<accession>A0A140LA95</accession>
<dbReference type="EMBL" id="LOEE01000014">
    <property type="protein sequence ID" value="KXG77470.1"/>
    <property type="molecule type" value="Genomic_DNA"/>
</dbReference>
<evidence type="ECO:0000256" key="1">
    <source>
        <dbReference type="SAM" id="MobiDB-lite"/>
    </source>
</evidence>
<reference evidence="2 3" key="1">
    <citation type="submission" date="2015-12" db="EMBL/GenBank/DDBJ databases">
        <title>Draft genome sequence of the thermoanaerobe Thermotalea metallivorans, an isolate from the runoff channel of the Great Artesian Basin, Australia.</title>
        <authorList>
            <person name="Patel B.K."/>
        </authorList>
    </citation>
    <scope>NUCLEOTIDE SEQUENCE [LARGE SCALE GENOMIC DNA]</scope>
    <source>
        <strain evidence="2 3">B2-1</strain>
    </source>
</reference>
<protein>
    <submittedName>
        <fullName evidence="2">Uncharacterized protein</fullName>
    </submittedName>
</protein>
<sequence>MEENDVAEGAICHIFHMKMHAFDPKEKPKAASGKEYGKDAEKP</sequence>
<gene>
    <name evidence="2" type="ORF">AN619_04550</name>
</gene>